<dbReference type="GO" id="GO:0005794">
    <property type="term" value="C:Golgi apparatus"/>
    <property type="evidence" value="ECO:0007669"/>
    <property type="project" value="TreeGrafter"/>
</dbReference>
<comment type="similarity">
    <text evidence="7">Belongs to the DHHC palmitoyltransferase family.</text>
</comment>
<feature type="transmembrane region" description="Helical" evidence="7">
    <location>
        <begin position="100"/>
        <end position="125"/>
    </location>
</feature>
<dbReference type="InterPro" id="IPR001594">
    <property type="entry name" value="Palmitoyltrfase_DHHC"/>
</dbReference>
<dbReference type="AlphaFoldDB" id="A0A061IK57"/>
<dbReference type="EC" id="2.3.1.225" evidence="7"/>
<evidence type="ECO:0000259" key="8">
    <source>
        <dbReference type="Pfam" id="PF01529"/>
    </source>
</evidence>
<evidence type="ECO:0000256" key="1">
    <source>
        <dbReference type="ARBA" id="ARBA00004141"/>
    </source>
</evidence>
<evidence type="ECO:0000313" key="9">
    <source>
        <dbReference type="EMBL" id="ERE84948.1"/>
    </source>
</evidence>
<dbReference type="PROSITE" id="PS50216">
    <property type="entry name" value="DHHC"/>
    <property type="match status" value="1"/>
</dbReference>
<keyword evidence="2 7" id="KW-0808">Transferase</keyword>
<keyword evidence="3 7" id="KW-0812">Transmembrane</keyword>
<dbReference type="InterPro" id="IPR039859">
    <property type="entry name" value="PFA4/ZDH16/20/ERF2-like"/>
</dbReference>
<comment type="subcellular location">
    <subcellularLocation>
        <location evidence="1">Membrane</location>
        <topology evidence="1">Multi-pass membrane protein</topology>
    </subcellularLocation>
</comment>
<keyword evidence="6 7" id="KW-0012">Acyltransferase</keyword>
<dbReference type="GO" id="GO:0005783">
    <property type="term" value="C:endoplasmic reticulum"/>
    <property type="evidence" value="ECO:0007669"/>
    <property type="project" value="TreeGrafter"/>
</dbReference>
<evidence type="ECO:0000256" key="6">
    <source>
        <dbReference type="ARBA" id="ARBA00023315"/>
    </source>
</evidence>
<dbReference type="Proteomes" id="UP000030759">
    <property type="component" value="Unassembled WGS sequence"/>
</dbReference>
<dbReference type="GO" id="GO:0019706">
    <property type="term" value="F:protein-cysteine S-palmitoyltransferase activity"/>
    <property type="evidence" value="ECO:0007669"/>
    <property type="project" value="UniProtKB-EC"/>
</dbReference>
<comment type="catalytic activity">
    <reaction evidence="7">
        <text>L-cysteinyl-[protein] + hexadecanoyl-CoA = S-hexadecanoyl-L-cysteinyl-[protein] + CoA</text>
        <dbReference type="Rhea" id="RHEA:36683"/>
        <dbReference type="Rhea" id="RHEA-COMP:10131"/>
        <dbReference type="Rhea" id="RHEA-COMP:11032"/>
        <dbReference type="ChEBI" id="CHEBI:29950"/>
        <dbReference type="ChEBI" id="CHEBI:57287"/>
        <dbReference type="ChEBI" id="CHEBI:57379"/>
        <dbReference type="ChEBI" id="CHEBI:74151"/>
        <dbReference type="EC" id="2.3.1.225"/>
    </reaction>
</comment>
<evidence type="ECO:0000256" key="4">
    <source>
        <dbReference type="ARBA" id="ARBA00022989"/>
    </source>
</evidence>
<dbReference type="PANTHER" id="PTHR22883:SF28">
    <property type="entry name" value="PALMITOYLTRANSFERASE ZDHHC14"/>
    <property type="match status" value="1"/>
</dbReference>
<evidence type="ECO:0000313" key="10">
    <source>
        <dbReference type="Proteomes" id="UP000030759"/>
    </source>
</evidence>
<dbReference type="GO" id="GO:0016020">
    <property type="term" value="C:membrane"/>
    <property type="evidence" value="ECO:0007669"/>
    <property type="project" value="UniProtKB-SubCell"/>
</dbReference>
<evidence type="ECO:0000256" key="2">
    <source>
        <dbReference type="ARBA" id="ARBA00022679"/>
    </source>
</evidence>
<accession>A0A061IK57</accession>
<dbReference type="GO" id="GO:0006612">
    <property type="term" value="P:protein targeting to membrane"/>
    <property type="evidence" value="ECO:0007669"/>
    <property type="project" value="TreeGrafter"/>
</dbReference>
<protein>
    <recommendedName>
        <fullName evidence="7">Palmitoyltransferase</fullName>
        <ecNumber evidence="7">2.3.1.225</ecNumber>
    </recommendedName>
</protein>
<dbReference type="EMBL" id="KE667745">
    <property type="protein sequence ID" value="ERE84948.1"/>
    <property type="molecule type" value="Genomic_DNA"/>
</dbReference>
<gene>
    <name evidence="9" type="ORF">H671_2g5580</name>
</gene>
<reference evidence="10" key="1">
    <citation type="journal article" date="2013" name="Nat. Biotechnol.">
        <title>Chinese hamster genome sequenced from sorted chromosomes.</title>
        <authorList>
            <person name="Brinkrolf K."/>
            <person name="Rupp O."/>
            <person name="Laux H."/>
            <person name="Kollin F."/>
            <person name="Ernst W."/>
            <person name="Linke B."/>
            <person name="Kofler R."/>
            <person name="Romand S."/>
            <person name="Hesse F."/>
            <person name="Budach W.E."/>
            <person name="Galosy S."/>
            <person name="Muller D."/>
            <person name="Noll T."/>
            <person name="Wienberg J."/>
            <person name="Jostock T."/>
            <person name="Leonard M."/>
            <person name="Grillari J."/>
            <person name="Tauch A."/>
            <person name="Goesmann A."/>
            <person name="Helk B."/>
            <person name="Mott J.E."/>
            <person name="Puhler A."/>
            <person name="Borth N."/>
        </authorList>
    </citation>
    <scope>NUCLEOTIDE SEQUENCE [LARGE SCALE GENOMIC DNA]</scope>
    <source>
        <strain evidence="10">17A/GY</strain>
    </source>
</reference>
<dbReference type="Pfam" id="PF01529">
    <property type="entry name" value="DHHC"/>
    <property type="match status" value="1"/>
</dbReference>
<evidence type="ECO:0000256" key="7">
    <source>
        <dbReference type="RuleBase" id="RU079119"/>
    </source>
</evidence>
<keyword evidence="5 7" id="KW-0472">Membrane</keyword>
<organism evidence="9 10">
    <name type="scientific">Cricetulus griseus</name>
    <name type="common">Chinese hamster</name>
    <name type="synonym">Cricetulus barabensis griseus</name>
    <dbReference type="NCBI Taxonomy" id="10029"/>
    <lineage>
        <taxon>Eukaryota</taxon>
        <taxon>Metazoa</taxon>
        <taxon>Chordata</taxon>
        <taxon>Craniata</taxon>
        <taxon>Vertebrata</taxon>
        <taxon>Euteleostomi</taxon>
        <taxon>Mammalia</taxon>
        <taxon>Eutheria</taxon>
        <taxon>Euarchontoglires</taxon>
        <taxon>Glires</taxon>
        <taxon>Rodentia</taxon>
        <taxon>Myomorpha</taxon>
        <taxon>Muroidea</taxon>
        <taxon>Cricetidae</taxon>
        <taxon>Cricetinae</taxon>
        <taxon>Cricetulus</taxon>
    </lineage>
</organism>
<feature type="domain" description="Palmitoyltransferase DHHC" evidence="8">
    <location>
        <begin position="81"/>
        <end position="237"/>
    </location>
</feature>
<comment type="caution">
    <text evidence="7">Lacks conserved residue(s) required for the propagation of feature annotation.</text>
</comment>
<evidence type="ECO:0000256" key="3">
    <source>
        <dbReference type="ARBA" id="ARBA00022692"/>
    </source>
</evidence>
<dbReference type="PANTHER" id="PTHR22883">
    <property type="entry name" value="ZINC FINGER DHHC DOMAIN CONTAINING PROTEIN"/>
    <property type="match status" value="1"/>
</dbReference>
<proteinExistence type="inferred from homology"/>
<evidence type="ECO:0000256" key="5">
    <source>
        <dbReference type="ARBA" id="ARBA00023136"/>
    </source>
</evidence>
<sequence length="439" mass="48196">MDIANGTSSGGYRPPPRTKEVIINGQTVKLKYCFTCKIFRPPRASHCSLCDNCVATQKYWKELARVAQAFNPSISEAESERFDHHCPWVGNCVGKRNYRFFYMFILSLSFLTVFIFAFVITHVILRSQQTGFLNALKDSPARYPFRWLCGDLSCRFSISPTPTLLSLYGSGFGFSPHKSHPYTFSMRTPCCPSVVLLDSPTVLEAVVCFFSVWSIVGLSGFHTYLISSNQTTNEDIKGSWSNKRGKENYNPYSYGNIFTNCCVALCGPISPSLIDRRGYIQPDTPQPAAPSNGITMYGATQSQSDMCDQDQCIQSTKFVLQAAATPLLQSEPSLTSEELHMPGKPGLGTPCASLTLGQPTPPSSMPNLATEATLSDIMPLKDEHGAHQFLTPDEAPSPPRMLGAGSPLAHSRTMHMLGLASQDSLHEDSVRGLVKLSSV</sequence>
<comment type="domain">
    <text evidence="7">The DHHC domain is required for palmitoyltransferase activity.</text>
</comment>
<name>A0A061IK57_CRIGR</name>
<keyword evidence="4 7" id="KW-1133">Transmembrane helix</keyword>